<keyword evidence="3 7" id="KW-0812">Transmembrane</keyword>
<comment type="caution">
    <text evidence="8">The sequence shown here is derived from an EMBL/GenBank/DDBJ whole genome shotgun (WGS) entry which is preliminary data.</text>
</comment>
<dbReference type="Pfam" id="PF03006">
    <property type="entry name" value="HlyIII"/>
    <property type="match status" value="2"/>
</dbReference>
<keyword evidence="6" id="KW-0862">Zinc</keyword>
<feature type="transmembrane region" description="Helical" evidence="7">
    <location>
        <begin position="221"/>
        <end position="242"/>
    </location>
</feature>
<gene>
    <name evidence="8" type="ORF">SteCoe_26712</name>
</gene>
<feature type="transmembrane region" description="Helical" evidence="7">
    <location>
        <begin position="254"/>
        <end position="273"/>
    </location>
</feature>
<feature type="transmembrane region" description="Helical" evidence="7">
    <location>
        <begin position="193"/>
        <end position="215"/>
    </location>
</feature>
<keyword evidence="5 7" id="KW-0472">Membrane</keyword>
<evidence type="ECO:0000313" key="8">
    <source>
        <dbReference type="EMBL" id="OMJ74385.1"/>
    </source>
</evidence>
<dbReference type="GO" id="GO:0016020">
    <property type="term" value="C:membrane"/>
    <property type="evidence" value="ECO:0007669"/>
    <property type="project" value="UniProtKB-SubCell"/>
</dbReference>
<reference evidence="8 9" key="1">
    <citation type="submission" date="2016-11" db="EMBL/GenBank/DDBJ databases">
        <title>The macronuclear genome of Stentor coeruleus: a giant cell with tiny introns.</title>
        <authorList>
            <person name="Slabodnick M."/>
            <person name="Ruby J.G."/>
            <person name="Reiff S.B."/>
            <person name="Swart E.C."/>
            <person name="Gosai S."/>
            <person name="Prabakaran S."/>
            <person name="Witkowska E."/>
            <person name="Larue G.E."/>
            <person name="Fisher S."/>
            <person name="Freeman R.M."/>
            <person name="Gunawardena J."/>
            <person name="Chu W."/>
            <person name="Stover N.A."/>
            <person name="Gregory B.D."/>
            <person name="Nowacki M."/>
            <person name="Derisi J."/>
            <person name="Roy S.W."/>
            <person name="Marshall W.F."/>
            <person name="Sood P."/>
        </authorList>
    </citation>
    <scope>NUCLEOTIDE SEQUENCE [LARGE SCALE GENOMIC DNA]</scope>
    <source>
        <strain evidence="8">WM001</strain>
    </source>
</reference>
<dbReference type="InterPro" id="IPR004254">
    <property type="entry name" value="AdipoR/HlyIII-related"/>
</dbReference>
<feature type="transmembrane region" description="Helical" evidence="7">
    <location>
        <begin position="323"/>
        <end position="340"/>
    </location>
</feature>
<dbReference type="Proteomes" id="UP000187209">
    <property type="component" value="Unassembled WGS sequence"/>
</dbReference>
<dbReference type="PANTHER" id="PTHR20855">
    <property type="entry name" value="ADIPOR/PROGESTIN RECEPTOR-RELATED"/>
    <property type="match status" value="1"/>
</dbReference>
<evidence type="ECO:0000256" key="3">
    <source>
        <dbReference type="ARBA" id="ARBA00022692"/>
    </source>
</evidence>
<name>A0A1R2BCM0_9CILI</name>
<feature type="transmembrane region" description="Helical" evidence="7">
    <location>
        <begin position="159"/>
        <end position="181"/>
    </location>
</feature>
<sequence>MEDMLPSSCSERVDELDEFHKFQQDNEFIIKGYRLYFNTTKKILRSLFLVHNETVNIWTHLVGALMFLMIILSFVFSTDFSSNTLIYKSYIISLESEFTETKNAIAFALNKFMKEISTSSIAKSFEKTCNSTVTTVLNLLTEYESSTTMEMEDVKKWPLFVFLASALICLTMSSCFHLFNAHSARIKVIMNSLDYAGIAILICGSFFPLVYYLFFCNEFYIYLYLIAISVCSTCVFGMTFLSNFQDPHCRWFRGLIFLVLGLSGIFPICHIMFLPHAKEFTDALIYYVFMGVFYVMGVNIYIFRFPERFSSGKFDYIGNSHNIWHCMIVIAAIFHYLAALESYEKRKSLMCN</sequence>
<keyword evidence="4 7" id="KW-1133">Transmembrane helix</keyword>
<comment type="subcellular location">
    <subcellularLocation>
        <location evidence="1">Membrane</location>
        <topology evidence="1">Multi-pass membrane protein</topology>
    </subcellularLocation>
</comment>
<dbReference type="GO" id="GO:0038023">
    <property type="term" value="F:signaling receptor activity"/>
    <property type="evidence" value="ECO:0007669"/>
    <property type="project" value="TreeGrafter"/>
</dbReference>
<feature type="binding site" evidence="6">
    <location>
        <position position="177"/>
    </location>
    <ligand>
        <name>Zn(2+)</name>
        <dbReference type="ChEBI" id="CHEBI:29105"/>
    </ligand>
</feature>
<dbReference type="GO" id="GO:0046872">
    <property type="term" value="F:metal ion binding"/>
    <property type="evidence" value="ECO:0007669"/>
    <property type="project" value="UniProtKB-KW"/>
</dbReference>
<evidence type="ECO:0000313" key="9">
    <source>
        <dbReference type="Proteomes" id="UP000187209"/>
    </source>
</evidence>
<feature type="transmembrane region" description="Helical" evidence="7">
    <location>
        <begin position="55"/>
        <end position="76"/>
    </location>
</feature>
<evidence type="ECO:0000256" key="2">
    <source>
        <dbReference type="ARBA" id="ARBA00007018"/>
    </source>
</evidence>
<dbReference type="OrthoDB" id="529367at2759"/>
<organism evidence="8 9">
    <name type="scientific">Stentor coeruleus</name>
    <dbReference type="NCBI Taxonomy" id="5963"/>
    <lineage>
        <taxon>Eukaryota</taxon>
        <taxon>Sar</taxon>
        <taxon>Alveolata</taxon>
        <taxon>Ciliophora</taxon>
        <taxon>Postciliodesmatophora</taxon>
        <taxon>Heterotrichea</taxon>
        <taxon>Heterotrichida</taxon>
        <taxon>Stentoridae</taxon>
        <taxon>Stentor</taxon>
    </lineage>
</organism>
<evidence type="ECO:0000256" key="6">
    <source>
        <dbReference type="PIRSR" id="PIRSR604254-1"/>
    </source>
</evidence>
<evidence type="ECO:0000256" key="5">
    <source>
        <dbReference type="ARBA" id="ARBA00023136"/>
    </source>
</evidence>
<comment type="similarity">
    <text evidence="2">Belongs to the ADIPOR family.</text>
</comment>
<dbReference type="EMBL" id="MPUH01000755">
    <property type="protein sequence ID" value="OMJ74385.1"/>
    <property type="molecule type" value="Genomic_DNA"/>
</dbReference>
<proteinExistence type="inferred from homology"/>
<evidence type="ECO:0000256" key="7">
    <source>
        <dbReference type="SAM" id="Phobius"/>
    </source>
</evidence>
<keyword evidence="6" id="KW-0479">Metal-binding</keyword>
<feature type="transmembrane region" description="Helical" evidence="7">
    <location>
        <begin position="285"/>
        <end position="303"/>
    </location>
</feature>
<accession>A0A1R2BCM0</accession>
<evidence type="ECO:0000256" key="4">
    <source>
        <dbReference type="ARBA" id="ARBA00022989"/>
    </source>
</evidence>
<evidence type="ECO:0000256" key="1">
    <source>
        <dbReference type="ARBA" id="ARBA00004141"/>
    </source>
</evidence>
<protein>
    <recommendedName>
        <fullName evidence="10">Haemolysin-III related</fullName>
    </recommendedName>
</protein>
<evidence type="ECO:0008006" key="10">
    <source>
        <dbReference type="Google" id="ProtNLM"/>
    </source>
</evidence>
<keyword evidence="9" id="KW-1185">Reference proteome</keyword>
<dbReference type="PANTHER" id="PTHR20855:SF52">
    <property type="entry name" value="ADIPONECTIN RECEPTOR PROTEIN"/>
    <property type="match status" value="1"/>
</dbReference>
<dbReference type="AlphaFoldDB" id="A0A1R2BCM0"/>
<feature type="binding site" evidence="6">
    <location>
        <position position="321"/>
    </location>
    <ligand>
        <name>Zn(2+)</name>
        <dbReference type="ChEBI" id="CHEBI:29105"/>
    </ligand>
</feature>
<feature type="binding site" evidence="6">
    <location>
        <position position="325"/>
    </location>
    <ligand>
        <name>Zn(2+)</name>
        <dbReference type="ChEBI" id="CHEBI:29105"/>
    </ligand>
</feature>